<evidence type="ECO:0000313" key="6">
    <source>
        <dbReference type="EMBL" id="MFI2230162.1"/>
    </source>
</evidence>
<dbReference type="PANTHER" id="PTHR43459:SF1">
    <property type="entry name" value="EG:BACN32G11.4 PROTEIN"/>
    <property type="match status" value="1"/>
</dbReference>
<dbReference type="Proteomes" id="UP001611494">
    <property type="component" value="Unassembled WGS sequence"/>
</dbReference>
<evidence type="ECO:0000256" key="4">
    <source>
        <dbReference type="ARBA" id="ARBA00023717"/>
    </source>
</evidence>
<sequence>MTAIEAITVRVTERLGHWATLRIDNPPLNLLDHRVYGELAAALERLESDPEIHVVVLESADPEFFSAHFDVALTPAEAGRVAPALTKVMAALRSPRLVSIAKMRGRARGGGNELALLCDMRFGSADSLIIGQPEITVRLFPGSGAAQILPALIGRARALELILGGGNIDAATAERYGVINRAIPDAELDEYVDSLAARIAGFDSTALQYAKTAIDRRHLPDIEDFHSDIAAFRELFWSPETIATLREALAAGLQTRGPYEFEFGDRPHGSK</sequence>
<evidence type="ECO:0000256" key="3">
    <source>
        <dbReference type="ARBA" id="ARBA00023709"/>
    </source>
</evidence>
<keyword evidence="2" id="KW-0276">Fatty acid metabolism</keyword>
<dbReference type="PROSITE" id="PS00166">
    <property type="entry name" value="ENOYL_COA_HYDRATASE"/>
    <property type="match status" value="1"/>
</dbReference>
<dbReference type="PANTHER" id="PTHR43459">
    <property type="entry name" value="ENOYL-COA HYDRATASE"/>
    <property type="match status" value="1"/>
</dbReference>
<dbReference type="InterPro" id="IPR001753">
    <property type="entry name" value="Enoyl-CoA_hydra/iso"/>
</dbReference>
<dbReference type="Pfam" id="PF00378">
    <property type="entry name" value="ECH_1"/>
    <property type="match status" value="1"/>
</dbReference>
<comment type="function">
    <text evidence="1">Could possibly oxidize fatty acids using specific components.</text>
</comment>
<comment type="catalytic activity">
    <reaction evidence="4">
        <text>a 4-saturated-(3S)-3-hydroxyacyl-CoA = a (3E)-enoyl-CoA + H2O</text>
        <dbReference type="Rhea" id="RHEA:20724"/>
        <dbReference type="ChEBI" id="CHEBI:15377"/>
        <dbReference type="ChEBI" id="CHEBI:58521"/>
        <dbReference type="ChEBI" id="CHEBI:137480"/>
        <dbReference type="EC" id="4.2.1.17"/>
    </reaction>
</comment>
<evidence type="ECO:0000256" key="2">
    <source>
        <dbReference type="ARBA" id="ARBA00022832"/>
    </source>
</evidence>
<evidence type="ECO:0000256" key="5">
    <source>
        <dbReference type="RuleBase" id="RU003707"/>
    </source>
</evidence>
<evidence type="ECO:0000256" key="1">
    <source>
        <dbReference type="ARBA" id="ARBA00002994"/>
    </source>
</evidence>
<keyword evidence="7" id="KW-1185">Reference proteome</keyword>
<comment type="catalytic activity">
    <reaction evidence="3">
        <text>a (3S)-3-hydroxyacyl-CoA = a (2E)-enoyl-CoA + H2O</text>
        <dbReference type="Rhea" id="RHEA:16105"/>
        <dbReference type="ChEBI" id="CHEBI:15377"/>
        <dbReference type="ChEBI" id="CHEBI:57318"/>
        <dbReference type="ChEBI" id="CHEBI:58856"/>
        <dbReference type="EC" id="4.2.1.17"/>
    </reaction>
</comment>
<evidence type="ECO:0000313" key="7">
    <source>
        <dbReference type="Proteomes" id="UP001611494"/>
    </source>
</evidence>
<comment type="caution">
    <text evidence="6">The sequence shown here is derived from an EMBL/GenBank/DDBJ whole genome shotgun (WGS) entry which is preliminary data.</text>
</comment>
<name>A0ABW7VZ82_9NOCA</name>
<dbReference type="InterPro" id="IPR018376">
    <property type="entry name" value="Enoyl-CoA_hyd/isom_CS"/>
</dbReference>
<protein>
    <submittedName>
        <fullName evidence="6">Enoyl-CoA hydratase/isomerase family protein</fullName>
    </submittedName>
</protein>
<comment type="similarity">
    <text evidence="5">Belongs to the enoyl-CoA hydratase/isomerase family.</text>
</comment>
<gene>
    <name evidence="6" type="ORF">ACH49Z_09965</name>
</gene>
<dbReference type="CDD" id="cd06558">
    <property type="entry name" value="crotonase-like"/>
    <property type="match status" value="1"/>
</dbReference>
<keyword evidence="2" id="KW-0443">Lipid metabolism</keyword>
<accession>A0ABW7VZ82</accession>
<dbReference type="EMBL" id="JBIRYL010000001">
    <property type="protein sequence ID" value="MFI2230162.1"/>
    <property type="molecule type" value="Genomic_DNA"/>
</dbReference>
<proteinExistence type="inferred from homology"/>
<dbReference type="InterPro" id="IPR029045">
    <property type="entry name" value="ClpP/crotonase-like_dom_sf"/>
</dbReference>
<dbReference type="Gene3D" id="3.90.226.10">
    <property type="entry name" value="2-enoyl-CoA Hydratase, Chain A, domain 1"/>
    <property type="match status" value="1"/>
</dbReference>
<reference evidence="6 7" key="1">
    <citation type="submission" date="2024-10" db="EMBL/GenBank/DDBJ databases">
        <title>The Natural Products Discovery Center: Release of the First 8490 Sequenced Strains for Exploring Actinobacteria Biosynthetic Diversity.</title>
        <authorList>
            <person name="Kalkreuter E."/>
            <person name="Kautsar S.A."/>
            <person name="Yang D."/>
            <person name="Bader C.D."/>
            <person name="Teijaro C.N."/>
            <person name="Fluegel L."/>
            <person name="Davis C.M."/>
            <person name="Simpson J.R."/>
            <person name="Lauterbach L."/>
            <person name="Steele A.D."/>
            <person name="Gui C."/>
            <person name="Meng S."/>
            <person name="Li G."/>
            <person name="Viehrig K."/>
            <person name="Ye F."/>
            <person name="Su P."/>
            <person name="Kiefer A.F."/>
            <person name="Nichols A."/>
            <person name="Cepeda A.J."/>
            <person name="Yan W."/>
            <person name="Fan B."/>
            <person name="Jiang Y."/>
            <person name="Adhikari A."/>
            <person name="Zheng C.-J."/>
            <person name="Schuster L."/>
            <person name="Cowan T.M."/>
            <person name="Smanski M.J."/>
            <person name="Chevrette M.G."/>
            <person name="De Carvalho L.P.S."/>
            <person name="Shen B."/>
        </authorList>
    </citation>
    <scope>NUCLEOTIDE SEQUENCE [LARGE SCALE GENOMIC DNA]</scope>
    <source>
        <strain evidence="6 7">NPDC019377</strain>
    </source>
</reference>
<dbReference type="SUPFAM" id="SSF52096">
    <property type="entry name" value="ClpP/crotonase"/>
    <property type="match status" value="1"/>
</dbReference>
<organism evidence="6 7">
    <name type="scientific">Nocardia testacea</name>
    <dbReference type="NCBI Taxonomy" id="248551"/>
    <lineage>
        <taxon>Bacteria</taxon>
        <taxon>Bacillati</taxon>
        <taxon>Actinomycetota</taxon>
        <taxon>Actinomycetes</taxon>
        <taxon>Mycobacteriales</taxon>
        <taxon>Nocardiaceae</taxon>
        <taxon>Nocardia</taxon>
    </lineage>
</organism>
<dbReference type="RefSeq" id="WP_397061501.1">
    <property type="nucleotide sequence ID" value="NZ_JBIRYL010000001.1"/>
</dbReference>